<dbReference type="KEGG" id="cad:Curi_c18740"/>
<evidence type="ECO:0000313" key="10">
    <source>
        <dbReference type="EMBL" id="AFS78879.1"/>
    </source>
</evidence>
<keyword evidence="7 8" id="KW-0862">Zinc</keyword>
<dbReference type="EMBL" id="CP003326">
    <property type="protein sequence ID" value="AFS78879.1"/>
    <property type="molecule type" value="Genomic_DNA"/>
</dbReference>
<dbReference type="CDD" id="cd07717">
    <property type="entry name" value="RNaseZ_ZiPD-like_MBL-fold"/>
    <property type="match status" value="1"/>
</dbReference>
<dbReference type="Pfam" id="PF00753">
    <property type="entry name" value="Lactamase_B"/>
    <property type="match status" value="1"/>
</dbReference>
<dbReference type="PANTHER" id="PTHR46018:SF2">
    <property type="entry name" value="ZINC PHOSPHODIESTERASE ELAC PROTEIN 1"/>
    <property type="match status" value="1"/>
</dbReference>
<feature type="binding site" evidence="8">
    <location>
        <position position="53"/>
    </location>
    <ligand>
        <name>Zn(2+)</name>
        <dbReference type="ChEBI" id="CHEBI:29105"/>
        <label>2</label>
        <note>catalytic</note>
    </ligand>
</feature>
<feature type="binding site" evidence="8">
    <location>
        <position position="54"/>
    </location>
    <ligand>
        <name>Zn(2+)</name>
        <dbReference type="ChEBI" id="CHEBI:29105"/>
        <label>2</label>
        <note>catalytic</note>
    </ligand>
</feature>
<evidence type="ECO:0000256" key="4">
    <source>
        <dbReference type="ARBA" id="ARBA00022723"/>
    </source>
</evidence>
<dbReference type="PANTHER" id="PTHR46018">
    <property type="entry name" value="ZINC PHOSPHODIESTERASE ELAC PROTEIN 1"/>
    <property type="match status" value="1"/>
</dbReference>
<feature type="domain" description="Metallo-beta-lactamase" evidence="9">
    <location>
        <begin position="10"/>
        <end position="90"/>
    </location>
</feature>
<name>K0B026_GOTA9</name>
<reference evidence="10 11" key="1">
    <citation type="journal article" date="2012" name="PLoS ONE">
        <title>The purine-utilizing bacterium Clostridium acidurici 9a: a genome-guided metabolic reconsideration.</title>
        <authorList>
            <person name="Hartwich K."/>
            <person name="Poehlein A."/>
            <person name="Daniel R."/>
        </authorList>
    </citation>
    <scope>NUCLEOTIDE SEQUENCE [LARGE SCALE GENOMIC DNA]</scope>
    <source>
        <strain evidence="11">ATCC 7906 / DSM 604 / BCRC 14475 / CIP 104303 / KCTC 5404 / NCIMB 10678 / 9a</strain>
    </source>
</reference>
<keyword evidence="5 8" id="KW-0255">Endonuclease</keyword>
<feature type="binding site" evidence="8">
    <location>
        <position position="196"/>
    </location>
    <ligand>
        <name>Zn(2+)</name>
        <dbReference type="ChEBI" id="CHEBI:29105"/>
        <label>1</label>
        <note>catalytic</note>
    </ligand>
</feature>
<feature type="binding site" evidence="8">
    <location>
        <position position="128"/>
    </location>
    <ligand>
        <name>Zn(2+)</name>
        <dbReference type="ChEBI" id="CHEBI:29105"/>
        <label>1</label>
        <note>catalytic</note>
    </ligand>
</feature>
<gene>
    <name evidence="8 10" type="primary">rnz</name>
    <name evidence="10" type="ordered locus">Curi_c18740</name>
</gene>
<dbReference type="NCBIfam" id="TIGR02651">
    <property type="entry name" value="RNase_Z"/>
    <property type="match status" value="1"/>
</dbReference>
<keyword evidence="6 8" id="KW-0378">Hydrolase</keyword>
<evidence type="ECO:0000259" key="9">
    <source>
        <dbReference type="Pfam" id="PF00753"/>
    </source>
</evidence>
<comment type="catalytic activity">
    <reaction evidence="8">
        <text>Endonucleolytic cleavage of RNA, removing extra 3' nucleotides from tRNA precursor, generating 3' termini of tRNAs. A 3'-hydroxy group is left at the tRNA terminus and a 5'-phosphoryl group is left at the trailer molecule.</text>
        <dbReference type="EC" id="3.1.26.11"/>
    </reaction>
</comment>
<dbReference type="Proteomes" id="UP000006094">
    <property type="component" value="Chromosome"/>
</dbReference>
<feature type="binding site" evidence="8">
    <location>
        <position position="51"/>
    </location>
    <ligand>
        <name>Zn(2+)</name>
        <dbReference type="ChEBI" id="CHEBI:29105"/>
        <label>1</label>
        <note>catalytic</note>
    </ligand>
</feature>
<feature type="active site" description="Proton acceptor" evidence="8">
    <location>
        <position position="53"/>
    </location>
</feature>
<dbReference type="STRING" id="1128398.Curi_c18740"/>
<accession>K0B026</accession>
<feature type="binding site" evidence="8">
    <location>
        <position position="196"/>
    </location>
    <ligand>
        <name>Zn(2+)</name>
        <dbReference type="ChEBI" id="CHEBI:29105"/>
        <label>2</label>
        <note>catalytic</note>
    </ligand>
</feature>
<keyword evidence="3 8" id="KW-0540">Nuclease</keyword>
<evidence type="ECO:0000256" key="1">
    <source>
        <dbReference type="ARBA" id="ARBA00011738"/>
    </source>
</evidence>
<keyword evidence="4 8" id="KW-0479">Metal-binding</keyword>
<feature type="binding site" evidence="8">
    <location>
        <position position="49"/>
    </location>
    <ligand>
        <name>Zn(2+)</name>
        <dbReference type="ChEBI" id="CHEBI:29105"/>
        <label>1</label>
        <note>catalytic</note>
    </ligand>
</feature>
<dbReference type="InterPro" id="IPR001279">
    <property type="entry name" value="Metallo-B-lactamas"/>
</dbReference>
<sequence length="304" mass="34089">MPMPNRYLASALIRYQGRKILIDCGEGTQVSMKMLGWGLKTVDTICITHEHGDHTVGLPGLLATIGNSGRTDPITIIGPEGITEIVNGLRVVAPNLPYEINIIESPQEPIKLLDSKGTIEVSTLELDHSTPCIGYNFYIKRSPKFQKEKAFENDVPKILWNKLQDGNEVEYEGKIYTPDMVLGEEREGIKISYITDTRPIENIVDFIKDSDLFICEGNYGDDADIEKAIKNKHMTFSESAKLAKSANVKELVLTHFSPAMGCPEEYIDNAIKIFKNSKVSYDRDIYNVNFKDRKVTLISDQLGI</sequence>
<evidence type="ECO:0000256" key="8">
    <source>
        <dbReference type="HAMAP-Rule" id="MF_01818"/>
    </source>
</evidence>
<feature type="binding site" evidence="8">
    <location>
        <position position="255"/>
    </location>
    <ligand>
        <name>Zn(2+)</name>
        <dbReference type="ChEBI" id="CHEBI:29105"/>
        <label>2</label>
        <note>catalytic</note>
    </ligand>
</feature>
<proteinExistence type="inferred from homology"/>
<keyword evidence="2 8" id="KW-0819">tRNA processing</keyword>
<dbReference type="SUPFAM" id="SSF56281">
    <property type="entry name" value="Metallo-hydrolase/oxidoreductase"/>
    <property type="match status" value="1"/>
</dbReference>
<dbReference type="NCBIfam" id="NF000801">
    <property type="entry name" value="PRK00055.1-3"/>
    <property type="match status" value="1"/>
</dbReference>
<dbReference type="GO" id="GO:0042781">
    <property type="term" value="F:3'-tRNA processing endoribonuclease activity"/>
    <property type="evidence" value="ECO:0007669"/>
    <property type="project" value="UniProtKB-UniRule"/>
</dbReference>
<evidence type="ECO:0000313" key="11">
    <source>
        <dbReference type="Proteomes" id="UP000006094"/>
    </source>
</evidence>
<comment type="similarity">
    <text evidence="8">Belongs to the RNase Z family.</text>
</comment>
<organism evidence="10 11">
    <name type="scientific">Gottschalkia acidurici (strain ATCC 7906 / DSM 604 / BCRC 14475 / CIP 104303 / KCTC 5404 / NCIMB 10678 / 9a)</name>
    <name type="common">Clostridium acidurici</name>
    <dbReference type="NCBI Taxonomy" id="1128398"/>
    <lineage>
        <taxon>Bacteria</taxon>
        <taxon>Bacillati</taxon>
        <taxon>Bacillota</taxon>
        <taxon>Tissierellia</taxon>
        <taxon>Tissierellales</taxon>
        <taxon>Gottschalkiaceae</taxon>
        <taxon>Gottschalkia</taxon>
    </lineage>
</organism>
<dbReference type="InterPro" id="IPR036866">
    <property type="entry name" value="RibonucZ/Hydroxyglut_hydro"/>
</dbReference>
<dbReference type="InterPro" id="IPR013471">
    <property type="entry name" value="RNase_Z/BN"/>
</dbReference>
<dbReference type="HAMAP" id="MF_01818">
    <property type="entry name" value="RNase_Z_BN"/>
    <property type="match status" value="1"/>
</dbReference>
<dbReference type="GO" id="GO:0008270">
    <property type="term" value="F:zinc ion binding"/>
    <property type="evidence" value="ECO:0007669"/>
    <property type="project" value="UniProtKB-UniRule"/>
</dbReference>
<evidence type="ECO:0000256" key="5">
    <source>
        <dbReference type="ARBA" id="ARBA00022759"/>
    </source>
</evidence>
<dbReference type="HOGENOM" id="CLU_031317_2_1_9"/>
<dbReference type="EC" id="3.1.26.11" evidence="8"/>
<evidence type="ECO:0000256" key="6">
    <source>
        <dbReference type="ARBA" id="ARBA00022801"/>
    </source>
</evidence>
<dbReference type="Gene3D" id="3.60.15.10">
    <property type="entry name" value="Ribonuclease Z/Hydroxyacylglutathione hydrolase-like"/>
    <property type="match status" value="1"/>
</dbReference>
<comment type="function">
    <text evidence="8">Zinc phosphodiesterase, which displays some tRNA 3'-processing endonuclease activity. Probably involved in tRNA maturation, by removing a 3'-trailer from precursor tRNA.</text>
</comment>
<evidence type="ECO:0000256" key="3">
    <source>
        <dbReference type="ARBA" id="ARBA00022722"/>
    </source>
</evidence>
<comment type="subunit">
    <text evidence="1 8">Homodimer.</text>
</comment>
<dbReference type="AlphaFoldDB" id="K0B026"/>
<evidence type="ECO:0000256" key="7">
    <source>
        <dbReference type="ARBA" id="ARBA00022833"/>
    </source>
</evidence>
<dbReference type="eggNOG" id="COG1234">
    <property type="taxonomic scope" value="Bacteria"/>
</dbReference>
<keyword evidence="11" id="KW-1185">Reference proteome</keyword>
<dbReference type="PATRIC" id="fig|1128398.3.peg.1929"/>
<protein>
    <recommendedName>
        <fullName evidence="8">Ribonuclease Z</fullName>
        <shortName evidence="8">RNase Z</shortName>
        <ecNumber evidence="8">3.1.26.11</ecNumber>
    </recommendedName>
    <alternativeName>
        <fullName evidence="8">tRNA 3 endonuclease</fullName>
    </alternativeName>
    <alternativeName>
        <fullName evidence="8">tRNase Z</fullName>
    </alternativeName>
</protein>
<evidence type="ECO:0000256" key="2">
    <source>
        <dbReference type="ARBA" id="ARBA00022694"/>
    </source>
</evidence>
<comment type="cofactor">
    <cofactor evidence="8">
        <name>Zn(2+)</name>
        <dbReference type="ChEBI" id="CHEBI:29105"/>
    </cofactor>
    <text evidence="8">Binds 2 Zn(2+) ions.</text>
</comment>